<keyword evidence="2" id="KW-1185">Reference proteome</keyword>
<comment type="caution">
    <text evidence="1">The sequence shown here is derived from an EMBL/GenBank/DDBJ whole genome shotgun (WGS) entry which is preliminary data.</text>
</comment>
<evidence type="ECO:0000313" key="1">
    <source>
        <dbReference type="EMBL" id="KAJ3806294.1"/>
    </source>
</evidence>
<protein>
    <submittedName>
        <fullName evidence="1">Uncharacterized protein</fullName>
    </submittedName>
</protein>
<gene>
    <name evidence="1" type="ORF">F5876DRAFT_50307</name>
</gene>
<sequence>QEINVQDQDGKLMFHIDGTLSHEIRNNLLNGLRAWCEAASVTMTGVQLKDTNSTSNSAFTALHFSFFAKYGVSGKNAPTDVHPLLLRRTEDKKTNTSQFHVYASADMKKYPEAYDLLCTALEDAIEQIADKALLRHPDFSRGMQGEIDIVPFYDSTPGRPFRSVVINLNCATLAHKDTKDRKGCVVLVISLCKGGELCLFEPRLVLEMSNGDFIVFPSKVYTHFNLHYWGIRSSLVLHSDIDGESYKLDGNGWGQNDFVL</sequence>
<organism evidence="1 2">
    <name type="scientific">Lentinula aff. lateritia</name>
    <dbReference type="NCBI Taxonomy" id="2804960"/>
    <lineage>
        <taxon>Eukaryota</taxon>
        <taxon>Fungi</taxon>
        <taxon>Dikarya</taxon>
        <taxon>Basidiomycota</taxon>
        <taxon>Agaricomycotina</taxon>
        <taxon>Agaricomycetes</taxon>
        <taxon>Agaricomycetidae</taxon>
        <taxon>Agaricales</taxon>
        <taxon>Marasmiineae</taxon>
        <taxon>Omphalotaceae</taxon>
        <taxon>Lentinula</taxon>
    </lineage>
</organism>
<name>A0ACC1TP22_9AGAR</name>
<dbReference type="Proteomes" id="UP001163835">
    <property type="component" value="Unassembled WGS sequence"/>
</dbReference>
<dbReference type="EMBL" id="MU795446">
    <property type="protein sequence ID" value="KAJ3806294.1"/>
    <property type="molecule type" value="Genomic_DNA"/>
</dbReference>
<accession>A0ACC1TP22</accession>
<reference evidence="1" key="1">
    <citation type="submission" date="2022-09" db="EMBL/GenBank/DDBJ databases">
        <title>A Global Phylogenomic Analysis of the Shiitake Genus Lentinula.</title>
        <authorList>
            <consortium name="DOE Joint Genome Institute"/>
            <person name="Sierra-Patev S."/>
            <person name="Min B."/>
            <person name="Naranjo-Ortiz M."/>
            <person name="Looney B."/>
            <person name="Konkel Z."/>
            <person name="Slot J.C."/>
            <person name="Sakamoto Y."/>
            <person name="Steenwyk J.L."/>
            <person name="Rokas A."/>
            <person name="Carro J."/>
            <person name="Camarero S."/>
            <person name="Ferreira P."/>
            <person name="Molpeceres G."/>
            <person name="Ruiz-Duenas F.J."/>
            <person name="Serrano A."/>
            <person name="Henrissat B."/>
            <person name="Drula E."/>
            <person name="Hughes K.W."/>
            <person name="Mata J.L."/>
            <person name="Ishikawa N.K."/>
            <person name="Vargas-Isla R."/>
            <person name="Ushijima S."/>
            <person name="Smith C.A."/>
            <person name="Ahrendt S."/>
            <person name="Andreopoulos W."/>
            <person name="He G."/>
            <person name="Labutti K."/>
            <person name="Lipzen A."/>
            <person name="Ng V."/>
            <person name="Riley R."/>
            <person name="Sandor L."/>
            <person name="Barry K."/>
            <person name="Martinez A.T."/>
            <person name="Xiao Y."/>
            <person name="Gibbons J.G."/>
            <person name="Terashima K."/>
            <person name="Grigoriev I.V."/>
            <person name="Hibbett D.S."/>
        </authorList>
    </citation>
    <scope>NUCLEOTIDE SEQUENCE</scope>
    <source>
        <strain evidence="1">TMI1499</strain>
    </source>
</reference>
<proteinExistence type="predicted"/>
<feature type="non-terminal residue" evidence="1">
    <location>
        <position position="1"/>
    </location>
</feature>
<evidence type="ECO:0000313" key="2">
    <source>
        <dbReference type="Proteomes" id="UP001163835"/>
    </source>
</evidence>